<proteinExistence type="predicted"/>
<dbReference type="InterPro" id="IPR041129">
    <property type="entry name" value="CdiI_2"/>
</dbReference>
<dbReference type="RefSeq" id="WP_025038947.1">
    <property type="nucleotide sequence ID" value="NZ_CP061470.1"/>
</dbReference>
<dbReference type="Proteomes" id="UP000516388">
    <property type="component" value="Chromosome"/>
</dbReference>
<dbReference type="EMBL" id="CP061470">
    <property type="protein sequence ID" value="QNU16765.1"/>
    <property type="molecule type" value="Genomic_DNA"/>
</dbReference>
<sequence length="103" mass="12535">MARARVEERFKTLRYFIDGYYNQSIDDEFDGRIRDFRDYEPKCLVNALRRELVDLRTVVAQADKETFKKVEVFLHDNRLRYIEFEDGEAFIERVLRILDETSF</sequence>
<dbReference type="Pfam" id="PF18593">
    <property type="entry name" value="CdiI_2"/>
    <property type="match status" value="1"/>
</dbReference>
<dbReference type="AlphaFoldDB" id="A0A7H1SH76"/>
<gene>
    <name evidence="2" type="ORF">IC807_09730</name>
</gene>
<evidence type="ECO:0000313" key="2">
    <source>
        <dbReference type="EMBL" id="QNU16765.1"/>
    </source>
</evidence>
<evidence type="ECO:0000313" key="3">
    <source>
        <dbReference type="Proteomes" id="UP000516388"/>
    </source>
</evidence>
<keyword evidence="3" id="KW-1185">Reference proteome</keyword>
<name>A0A7H1SH76_9BACL</name>
<reference evidence="2 3" key="1">
    <citation type="submission" date="2020-09" db="EMBL/GenBank/DDBJ databases">
        <title>Complete Geobacillus genomes through the use of hybrid genome assembly.</title>
        <authorList>
            <person name="Vera D.L."/>
            <person name="Venkateswaran K."/>
            <person name="Singh N.K."/>
            <person name="Landry K."/>
        </authorList>
    </citation>
    <scope>NUCLEOTIDE SEQUENCE [LARGE SCALE GENOMIC DNA]</scope>
    <source>
        <strain evidence="2 3">SURF-189</strain>
    </source>
</reference>
<evidence type="ECO:0000259" key="1">
    <source>
        <dbReference type="Pfam" id="PF18593"/>
    </source>
</evidence>
<dbReference type="KEGG" id="gza:IC807_09730"/>
<accession>A0A7H1SH76</accession>
<protein>
    <recommendedName>
        <fullName evidence="1">CdiI immunity protein domain-containing protein</fullName>
    </recommendedName>
</protein>
<feature type="domain" description="CdiI immunity protein" evidence="1">
    <location>
        <begin position="9"/>
        <end position="66"/>
    </location>
</feature>
<organism evidence="2 3">
    <name type="scientific">Geobacillus zalihae</name>
    <dbReference type="NCBI Taxonomy" id="213419"/>
    <lineage>
        <taxon>Bacteria</taxon>
        <taxon>Bacillati</taxon>
        <taxon>Bacillota</taxon>
        <taxon>Bacilli</taxon>
        <taxon>Bacillales</taxon>
        <taxon>Anoxybacillaceae</taxon>
        <taxon>Geobacillus</taxon>
    </lineage>
</organism>